<evidence type="ECO:0000256" key="9">
    <source>
        <dbReference type="ARBA" id="ARBA00061532"/>
    </source>
</evidence>
<feature type="transmembrane region" description="Helical" evidence="10">
    <location>
        <begin position="311"/>
        <end position="335"/>
    </location>
</feature>
<dbReference type="EMBL" id="WOSW01000001">
    <property type="protein sequence ID" value="NHO31224.1"/>
    <property type="molecule type" value="Genomic_DNA"/>
</dbReference>
<dbReference type="RefSeq" id="WP_173575800.1">
    <property type="nucleotide sequence ID" value="NZ_WOSW01000001.1"/>
</dbReference>
<dbReference type="NCBIfam" id="TIGR01695">
    <property type="entry name" value="murJ_mviN"/>
    <property type="match status" value="1"/>
</dbReference>
<gene>
    <name evidence="10 12" type="primary">murJ</name>
    <name evidence="12" type="ORF">GOB84_01365</name>
</gene>
<proteinExistence type="inferred from homology"/>
<evidence type="ECO:0000313" key="13">
    <source>
        <dbReference type="Proteomes" id="UP000615326"/>
    </source>
</evidence>
<evidence type="ECO:0000256" key="3">
    <source>
        <dbReference type="ARBA" id="ARBA00022692"/>
    </source>
</evidence>
<feature type="transmembrane region" description="Helical" evidence="10">
    <location>
        <begin position="443"/>
        <end position="464"/>
    </location>
</feature>
<dbReference type="PRINTS" id="PR01806">
    <property type="entry name" value="VIRFACTRMVIN"/>
</dbReference>
<dbReference type="CDD" id="cd13123">
    <property type="entry name" value="MATE_MurJ_like"/>
    <property type="match status" value="1"/>
</dbReference>
<keyword evidence="6 10" id="KW-1133">Transmembrane helix</keyword>
<feature type="transmembrane region" description="Helical" evidence="10">
    <location>
        <begin position="159"/>
        <end position="180"/>
    </location>
</feature>
<sequence length="521" mass="55604">MLKGFLTVGGWTMASRILGLVRDQLLAAFMGAGPMQDAYLVAFRLPNMFRRLFGEGAFNAAFVPLFSSILAEHGETEARLLARRVFGVLLTWLVILCVLGEIFMPAVLRVIAPGFAKNGPQYDLGVTLSRITFPYLVLICAAALVSGVLNGLHRFGVAAAAYLAFNVIGIAAVLFATPYFPSVAHAAAWGVTVSGVVQLGLLMIAARRAGFDLTPLPPRLTPRVRLLGRRMLPGLIGSGVTQINLTIDTIIATLLPTGSISFMYFADRLNQLPLGVLGAAAGTTLLPVLTRHLAEGDHDGAHGAQGRALDYVLMLTLPAMAGLLALGTPIMQVLFSHGSFTLTDGAMSAQSLRAYAIGLPAFVLIKVLSPAFFARGDTSTPVKIGFFTLVLNLILNLLLMRPLAHIGPPLASSLAAIANVAILSMLLFRRDALRIDAVARNRIVLMTVAACAMALILFGANSMLPHPTSRITAWLGLRLAVEVPLGGLVYLILLHMFHVLDLAAALDGARRRLSRRRRAAQ</sequence>
<keyword evidence="13" id="KW-1185">Reference proteome</keyword>
<feature type="transmembrane region" description="Helical" evidence="10">
    <location>
        <begin position="89"/>
        <end position="112"/>
    </location>
</feature>
<evidence type="ECO:0000313" key="12">
    <source>
        <dbReference type="EMBL" id="NHO31224.1"/>
    </source>
</evidence>
<evidence type="ECO:0000256" key="1">
    <source>
        <dbReference type="ARBA" id="ARBA00004651"/>
    </source>
</evidence>
<comment type="caution">
    <text evidence="12">The sequence shown here is derived from an EMBL/GenBank/DDBJ whole genome shotgun (WGS) entry which is preliminary data.</text>
</comment>
<accession>A0ABX0K4C2</accession>
<keyword evidence="3 10" id="KW-0812">Transmembrane</keyword>
<dbReference type="PANTHER" id="PTHR47019:SF1">
    <property type="entry name" value="LIPID II FLIPPASE MURJ"/>
    <property type="match status" value="1"/>
</dbReference>
<comment type="pathway">
    <text evidence="10">Cell wall biogenesis; peptidoglycan biosynthesis.</text>
</comment>
<dbReference type="HAMAP" id="MF_02078">
    <property type="entry name" value="MurJ_MviN"/>
    <property type="match status" value="1"/>
</dbReference>
<comment type="subcellular location">
    <subcellularLocation>
        <location evidence="10">Cell inner membrane</location>
        <topology evidence="10">Multi-pass membrane protein</topology>
    </subcellularLocation>
    <subcellularLocation>
        <location evidence="1">Cell membrane</location>
        <topology evidence="1">Multi-pass membrane protein</topology>
    </subcellularLocation>
</comment>
<protein>
    <recommendedName>
        <fullName evidence="10">Probable lipid II flippase MurJ</fullName>
    </recommendedName>
</protein>
<keyword evidence="7 10" id="KW-0472">Membrane</keyword>
<dbReference type="PIRSF" id="PIRSF002869">
    <property type="entry name" value="MviN"/>
    <property type="match status" value="1"/>
</dbReference>
<keyword evidence="10" id="KW-0997">Cell inner membrane</keyword>
<feature type="transmembrane region" description="Helical" evidence="10">
    <location>
        <begin position="355"/>
        <end position="374"/>
    </location>
</feature>
<dbReference type="InterPro" id="IPR004268">
    <property type="entry name" value="MurJ"/>
</dbReference>
<feature type="transmembrane region" description="Helical" evidence="10">
    <location>
        <begin position="410"/>
        <end position="428"/>
    </location>
</feature>
<dbReference type="InterPro" id="IPR051050">
    <property type="entry name" value="Lipid_II_flippase_MurJ/MviN"/>
</dbReference>
<dbReference type="PANTHER" id="PTHR47019">
    <property type="entry name" value="LIPID II FLIPPASE MURJ"/>
    <property type="match status" value="1"/>
</dbReference>
<keyword evidence="5 10" id="KW-0573">Peptidoglycan synthesis</keyword>
<feature type="transmembrane region" description="Helical" evidence="10">
    <location>
        <begin position="186"/>
        <end position="206"/>
    </location>
</feature>
<comment type="function">
    <text evidence="8 10 11">Involved in peptidoglycan biosynthesis. Transports lipid-linked peptidoglycan precursors from the inner to the outer leaflet of the cytoplasmic membrane.</text>
</comment>
<feature type="transmembrane region" description="Helical" evidence="10">
    <location>
        <begin position="245"/>
        <end position="266"/>
    </location>
</feature>
<organism evidence="12 13">
    <name type="scientific">Acetobacter fallax</name>
    <dbReference type="NCBI Taxonomy" id="1737473"/>
    <lineage>
        <taxon>Bacteria</taxon>
        <taxon>Pseudomonadati</taxon>
        <taxon>Pseudomonadota</taxon>
        <taxon>Alphaproteobacteria</taxon>
        <taxon>Acetobacterales</taxon>
        <taxon>Acetobacteraceae</taxon>
        <taxon>Acetobacter</taxon>
    </lineage>
</organism>
<feature type="transmembrane region" description="Helical" evidence="10">
    <location>
        <begin position="132"/>
        <end position="152"/>
    </location>
</feature>
<keyword evidence="10 11" id="KW-0961">Cell wall biogenesis/degradation</keyword>
<evidence type="ECO:0000256" key="2">
    <source>
        <dbReference type="ARBA" id="ARBA00022475"/>
    </source>
</evidence>
<evidence type="ECO:0000256" key="8">
    <source>
        <dbReference type="ARBA" id="ARBA00060041"/>
    </source>
</evidence>
<evidence type="ECO:0000256" key="10">
    <source>
        <dbReference type="HAMAP-Rule" id="MF_02078"/>
    </source>
</evidence>
<comment type="similarity">
    <text evidence="9 10 11">Belongs to the MurJ/MviN family.</text>
</comment>
<feature type="transmembrane region" description="Helical" evidence="10">
    <location>
        <begin position="386"/>
        <end position="404"/>
    </location>
</feature>
<dbReference type="Pfam" id="PF03023">
    <property type="entry name" value="MurJ"/>
    <property type="match status" value="1"/>
</dbReference>
<reference evidence="12 13" key="1">
    <citation type="journal article" date="2020" name="Int. J. Syst. Evol. Microbiol.">
        <title>Novel acetic acid bacteria from cider fermentations: Acetobacter conturbans sp. nov. and Acetobacter fallax sp. nov.</title>
        <authorList>
            <person name="Sombolestani A.S."/>
            <person name="Cleenwerck I."/>
            <person name="Cnockaert M."/>
            <person name="Borremans W."/>
            <person name="Wieme A.D."/>
            <person name="De Vuyst L."/>
            <person name="Vandamme P."/>
        </authorList>
    </citation>
    <scope>NUCLEOTIDE SEQUENCE [LARGE SCALE GENOMIC DNA]</scope>
    <source>
        <strain evidence="12 13">LMG 1637</strain>
    </source>
</reference>
<name>A0ABX0K4C2_9PROT</name>
<evidence type="ECO:0000256" key="5">
    <source>
        <dbReference type="ARBA" id="ARBA00022984"/>
    </source>
</evidence>
<evidence type="ECO:0000256" key="11">
    <source>
        <dbReference type="PIRNR" id="PIRNR002869"/>
    </source>
</evidence>
<dbReference type="Proteomes" id="UP000615326">
    <property type="component" value="Unassembled WGS sequence"/>
</dbReference>
<evidence type="ECO:0000256" key="7">
    <source>
        <dbReference type="ARBA" id="ARBA00023136"/>
    </source>
</evidence>
<feature type="transmembrane region" description="Helical" evidence="10">
    <location>
        <begin position="272"/>
        <end position="290"/>
    </location>
</feature>
<evidence type="ECO:0000256" key="6">
    <source>
        <dbReference type="ARBA" id="ARBA00022989"/>
    </source>
</evidence>
<feature type="transmembrane region" description="Helical" evidence="10">
    <location>
        <begin position="484"/>
        <end position="506"/>
    </location>
</feature>
<evidence type="ECO:0000256" key="4">
    <source>
        <dbReference type="ARBA" id="ARBA00022960"/>
    </source>
</evidence>
<keyword evidence="10 11" id="KW-0813">Transport</keyword>
<keyword evidence="4 10" id="KW-0133">Cell shape</keyword>
<keyword evidence="2 10" id="KW-1003">Cell membrane</keyword>